<name>A0ABV0PMF4_9TELE</name>
<keyword evidence="2" id="KW-1185">Reference proteome</keyword>
<organism evidence="1 2">
    <name type="scientific">Goodea atripinnis</name>
    <dbReference type="NCBI Taxonomy" id="208336"/>
    <lineage>
        <taxon>Eukaryota</taxon>
        <taxon>Metazoa</taxon>
        <taxon>Chordata</taxon>
        <taxon>Craniata</taxon>
        <taxon>Vertebrata</taxon>
        <taxon>Euteleostomi</taxon>
        <taxon>Actinopterygii</taxon>
        <taxon>Neopterygii</taxon>
        <taxon>Teleostei</taxon>
        <taxon>Neoteleostei</taxon>
        <taxon>Acanthomorphata</taxon>
        <taxon>Ovalentaria</taxon>
        <taxon>Atherinomorphae</taxon>
        <taxon>Cyprinodontiformes</taxon>
        <taxon>Goodeidae</taxon>
        <taxon>Goodea</taxon>
    </lineage>
</organism>
<sequence length="104" mass="11869">LSSCVYVRHPPSIKNGQQLDWSLSSVVSHPRICSWTILRDYVWVSPDGDGNRPRVIQPLDEARDRQSTAQPVWRLCGWKNRTNVSEENFAVAKGEHRVKISAQT</sequence>
<proteinExistence type="predicted"/>
<gene>
    <name evidence="1" type="ORF">GOODEAATRI_009483</name>
</gene>
<dbReference type="Proteomes" id="UP001476798">
    <property type="component" value="Unassembled WGS sequence"/>
</dbReference>
<evidence type="ECO:0000313" key="1">
    <source>
        <dbReference type="EMBL" id="MEQ2184583.1"/>
    </source>
</evidence>
<feature type="non-terminal residue" evidence="1">
    <location>
        <position position="1"/>
    </location>
</feature>
<evidence type="ECO:0000313" key="2">
    <source>
        <dbReference type="Proteomes" id="UP001476798"/>
    </source>
</evidence>
<dbReference type="EMBL" id="JAHRIO010080495">
    <property type="protein sequence ID" value="MEQ2184583.1"/>
    <property type="molecule type" value="Genomic_DNA"/>
</dbReference>
<accession>A0ABV0PMF4</accession>
<comment type="caution">
    <text evidence="1">The sequence shown here is derived from an EMBL/GenBank/DDBJ whole genome shotgun (WGS) entry which is preliminary data.</text>
</comment>
<reference evidence="1 2" key="1">
    <citation type="submission" date="2021-06" db="EMBL/GenBank/DDBJ databases">
        <authorList>
            <person name="Palmer J.M."/>
        </authorList>
    </citation>
    <scope>NUCLEOTIDE SEQUENCE [LARGE SCALE GENOMIC DNA]</scope>
    <source>
        <strain evidence="1 2">GA_2019</strain>
        <tissue evidence="1">Muscle</tissue>
    </source>
</reference>
<protein>
    <submittedName>
        <fullName evidence="1">Uncharacterized protein</fullName>
    </submittedName>
</protein>